<organism evidence="8 9">
    <name type="scientific">Cytobacillus depressus</name>
    <dbReference type="NCBI Taxonomy" id="1602942"/>
    <lineage>
        <taxon>Bacteria</taxon>
        <taxon>Bacillati</taxon>
        <taxon>Bacillota</taxon>
        <taxon>Bacilli</taxon>
        <taxon>Bacillales</taxon>
        <taxon>Bacillaceae</taxon>
        <taxon>Cytobacillus</taxon>
    </lineage>
</organism>
<evidence type="ECO:0000256" key="4">
    <source>
        <dbReference type="ARBA" id="ARBA00022692"/>
    </source>
</evidence>
<keyword evidence="6 7" id="KW-0472">Membrane</keyword>
<accession>A0A6L3VCM0</accession>
<keyword evidence="9" id="KW-1185">Reference proteome</keyword>
<keyword evidence="3" id="KW-1003">Cell membrane</keyword>
<dbReference type="Pfam" id="PF00375">
    <property type="entry name" value="SDF"/>
    <property type="match status" value="1"/>
</dbReference>
<proteinExistence type="predicted"/>
<gene>
    <name evidence="8" type="ORF">F7731_02360</name>
</gene>
<dbReference type="EMBL" id="WBOS01000001">
    <property type="protein sequence ID" value="KAB2338423.1"/>
    <property type="molecule type" value="Genomic_DNA"/>
</dbReference>
<dbReference type="AlphaFoldDB" id="A0A6L3VCM0"/>
<dbReference type="GO" id="GO:0015293">
    <property type="term" value="F:symporter activity"/>
    <property type="evidence" value="ECO:0007669"/>
    <property type="project" value="UniProtKB-KW"/>
</dbReference>
<evidence type="ECO:0000313" key="9">
    <source>
        <dbReference type="Proteomes" id="UP000481030"/>
    </source>
</evidence>
<dbReference type="RefSeq" id="WP_151533163.1">
    <property type="nucleotide sequence ID" value="NZ_WBOS01000001.1"/>
</dbReference>
<keyword evidence="4 7" id="KW-0812">Transmembrane</keyword>
<comment type="subcellular location">
    <subcellularLocation>
        <location evidence="1">Cell membrane</location>
        <topology evidence="1">Multi-pass membrane protein</topology>
    </subcellularLocation>
</comment>
<comment type="caution">
    <text evidence="8">The sequence shown here is derived from an EMBL/GenBank/DDBJ whole genome shotgun (WGS) entry which is preliminary data.</text>
</comment>
<dbReference type="InterPro" id="IPR036458">
    <property type="entry name" value="Na:dicarbo_symporter_sf"/>
</dbReference>
<feature type="transmembrane region" description="Helical" evidence="7">
    <location>
        <begin position="44"/>
        <end position="66"/>
    </location>
</feature>
<keyword evidence="2" id="KW-0813">Transport</keyword>
<feature type="transmembrane region" description="Helical" evidence="7">
    <location>
        <begin position="78"/>
        <end position="104"/>
    </location>
</feature>
<dbReference type="PRINTS" id="PR00173">
    <property type="entry name" value="EDTRNSPORT"/>
</dbReference>
<keyword evidence="5 7" id="KW-1133">Transmembrane helix</keyword>
<dbReference type="PANTHER" id="PTHR42865:SF7">
    <property type="entry name" value="PROTON_GLUTAMATE-ASPARTATE SYMPORTER"/>
    <property type="match status" value="1"/>
</dbReference>
<dbReference type="GO" id="GO:0006835">
    <property type="term" value="P:dicarboxylic acid transport"/>
    <property type="evidence" value="ECO:0007669"/>
    <property type="project" value="TreeGrafter"/>
</dbReference>
<name>A0A6L3VCM0_9BACI</name>
<evidence type="ECO:0000256" key="7">
    <source>
        <dbReference type="SAM" id="Phobius"/>
    </source>
</evidence>
<evidence type="ECO:0000313" key="8">
    <source>
        <dbReference type="EMBL" id="KAB2338423.1"/>
    </source>
</evidence>
<protein>
    <submittedName>
        <fullName evidence="8">Dicarboxylate/amino acid:cation symporter</fullName>
    </submittedName>
</protein>
<feature type="transmembrane region" description="Helical" evidence="7">
    <location>
        <begin position="349"/>
        <end position="372"/>
    </location>
</feature>
<dbReference type="PANTHER" id="PTHR42865">
    <property type="entry name" value="PROTON/GLUTAMATE-ASPARTATE SYMPORTER"/>
    <property type="match status" value="1"/>
</dbReference>
<dbReference type="OrthoDB" id="7778689at2"/>
<dbReference type="SUPFAM" id="SSF118215">
    <property type="entry name" value="Proton glutamate symport protein"/>
    <property type="match status" value="1"/>
</dbReference>
<feature type="transmembrane region" description="Helical" evidence="7">
    <location>
        <begin position="12"/>
        <end position="32"/>
    </location>
</feature>
<feature type="transmembrane region" description="Helical" evidence="7">
    <location>
        <begin position="318"/>
        <end position="337"/>
    </location>
</feature>
<dbReference type="Gene3D" id="1.10.3860.10">
    <property type="entry name" value="Sodium:dicarboxylate symporter"/>
    <property type="match status" value="1"/>
</dbReference>
<dbReference type="GO" id="GO:0005886">
    <property type="term" value="C:plasma membrane"/>
    <property type="evidence" value="ECO:0007669"/>
    <property type="project" value="UniProtKB-SubCell"/>
</dbReference>
<dbReference type="Proteomes" id="UP000481030">
    <property type="component" value="Unassembled WGS sequence"/>
</dbReference>
<evidence type="ECO:0000256" key="6">
    <source>
        <dbReference type="ARBA" id="ARBA00023136"/>
    </source>
</evidence>
<evidence type="ECO:0000256" key="1">
    <source>
        <dbReference type="ARBA" id="ARBA00004651"/>
    </source>
</evidence>
<feature type="transmembrane region" description="Helical" evidence="7">
    <location>
        <begin position="149"/>
        <end position="166"/>
    </location>
</feature>
<evidence type="ECO:0000256" key="5">
    <source>
        <dbReference type="ARBA" id="ARBA00022989"/>
    </source>
</evidence>
<feature type="transmembrane region" description="Helical" evidence="7">
    <location>
        <begin position="214"/>
        <end position="243"/>
    </location>
</feature>
<sequence>MDKKKSLFKRLPLWALIIIGLILGTIVGLLWPSFGSNLQPIGTLFIKAIKMIVIPLVFSAVTLGIYKMGSNRKELGRLGGLAFVWFYIATGFCIILGITLNAIFHPAAGVALQATGPLPENLATSIDWVKFITELIPDNVLNAMAAQKIIPTLFFAICFGLSLSAIGDKAKIVIDFLEGILSAMFKLTQGVVATAPVAVAAIMAWVFATQGGSVILGLAKLIGVMYIGLLVIMVLFWIILASLKINPFSYTKKVMEPLLLGFTTTSSEVTLPVHMNILEKSGIPNKVVSFVLPLGYSFNLDGAALYQSLAVCFIAEAYGMHLSLPTILTILITTLIANKGTANVPAASLVVLSVILTSLNLPLEAVALITGVDRFMDMGRTAVNVFGNTVAAILLFKWGGKKLAEAEDESNVVSL</sequence>
<evidence type="ECO:0000256" key="2">
    <source>
        <dbReference type="ARBA" id="ARBA00022448"/>
    </source>
</evidence>
<evidence type="ECO:0000256" key="3">
    <source>
        <dbReference type="ARBA" id="ARBA00022475"/>
    </source>
</evidence>
<reference evidence="8 9" key="1">
    <citation type="journal article" date="2016" name="Antonie Van Leeuwenhoek">
        <title>Bacillus depressus sp. nov., isolated from soil of a sunflower field.</title>
        <authorList>
            <person name="Wei X."/>
            <person name="Xin D."/>
            <person name="Xin Y."/>
            <person name="Zhang H."/>
            <person name="Wang T."/>
            <person name="Zhang J."/>
        </authorList>
    </citation>
    <scope>NUCLEOTIDE SEQUENCE [LARGE SCALE GENOMIC DNA]</scope>
    <source>
        <strain evidence="8 9">BZ1</strain>
    </source>
</reference>
<dbReference type="InterPro" id="IPR001991">
    <property type="entry name" value="Na-dicarboxylate_symporter"/>
</dbReference>
<feature type="transmembrane region" description="Helical" evidence="7">
    <location>
        <begin position="187"/>
        <end position="208"/>
    </location>
</feature>